<dbReference type="AlphaFoldDB" id="A0A915HU34"/>
<dbReference type="WBParaSite" id="nRc.2.0.1.t05403-RA">
    <property type="protein sequence ID" value="nRc.2.0.1.t05403-RA"/>
    <property type="gene ID" value="nRc.2.0.1.g05403"/>
</dbReference>
<organism evidence="1 2">
    <name type="scientific">Romanomermis culicivorax</name>
    <name type="common">Nematode worm</name>
    <dbReference type="NCBI Taxonomy" id="13658"/>
    <lineage>
        <taxon>Eukaryota</taxon>
        <taxon>Metazoa</taxon>
        <taxon>Ecdysozoa</taxon>
        <taxon>Nematoda</taxon>
        <taxon>Enoplea</taxon>
        <taxon>Dorylaimia</taxon>
        <taxon>Mermithida</taxon>
        <taxon>Mermithoidea</taxon>
        <taxon>Mermithidae</taxon>
        <taxon>Romanomermis</taxon>
    </lineage>
</organism>
<protein>
    <submittedName>
        <fullName evidence="2">Uncharacterized protein</fullName>
    </submittedName>
</protein>
<sequence length="65" mass="7794">MTNLRQRPAVFDEWAAANRPYPRDERATAFSVFGSKKPTARLLPVRWLKKFRIRNNHQKKKEQKI</sequence>
<dbReference type="Proteomes" id="UP000887565">
    <property type="component" value="Unplaced"/>
</dbReference>
<proteinExistence type="predicted"/>
<keyword evidence="1" id="KW-1185">Reference proteome</keyword>
<evidence type="ECO:0000313" key="1">
    <source>
        <dbReference type="Proteomes" id="UP000887565"/>
    </source>
</evidence>
<reference evidence="2" key="1">
    <citation type="submission" date="2022-11" db="UniProtKB">
        <authorList>
            <consortium name="WormBaseParasite"/>
        </authorList>
    </citation>
    <scope>IDENTIFICATION</scope>
</reference>
<accession>A0A915HU34</accession>
<evidence type="ECO:0000313" key="2">
    <source>
        <dbReference type="WBParaSite" id="nRc.2.0.1.t05403-RA"/>
    </source>
</evidence>
<name>A0A915HU34_ROMCU</name>